<feature type="domain" description="RNase III" evidence="17">
    <location>
        <begin position="12"/>
        <end position="141"/>
    </location>
</feature>
<feature type="domain" description="DRBM" evidence="16">
    <location>
        <begin position="166"/>
        <end position="235"/>
    </location>
</feature>
<feature type="active site" evidence="15">
    <location>
        <position position="58"/>
    </location>
</feature>
<evidence type="ECO:0000256" key="2">
    <source>
        <dbReference type="ARBA" id="ARBA00004496"/>
    </source>
</evidence>
<dbReference type="FunFam" id="1.10.1520.10:FF:000001">
    <property type="entry name" value="Ribonuclease 3"/>
    <property type="match status" value="1"/>
</dbReference>
<keyword evidence="10 15" id="KW-0479">Metal-binding</keyword>
<keyword evidence="8 15" id="KW-0819">tRNA processing</keyword>
<feature type="binding site" evidence="15">
    <location>
        <position position="127"/>
    </location>
    <ligand>
        <name>Mg(2+)</name>
        <dbReference type="ChEBI" id="CHEBI:18420"/>
    </ligand>
</feature>
<evidence type="ECO:0000256" key="5">
    <source>
        <dbReference type="ARBA" id="ARBA00022490"/>
    </source>
</evidence>
<dbReference type="GO" id="GO:0046872">
    <property type="term" value="F:metal ion binding"/>
    <property type="evidence" value="ECO:0007669"/>
    <property type="project" value="UniProtKB-KW"/>
</dbReference>
<evidence type="ECO:0000256" key="6">
    <source>
        <dbReference type="ARBA" id="ARBA00022552"/>
    </source>
</evidence>
<dbReference type="Gene3D" id="1.10.1520.10">
    <property type="entry name" value="Ribonuclease III domain"/>
    <property type="match status" value="1"/>
</dbReference>
<dbReference type="PROSITE" id="PS50137">
    <property type="entry name" value="DS_RBD"/>
    <property type="match status" value="1"/>
</dbReference>
<dbReference type="InterPro" id="IPR014720">
    <property type="entry name" value="dsRBD_dom"/>
</dbReference>
<sequence>MSAGPGSEASDLAELEARLGHEFRDKTLLTAALTHPSLAGLKGGRGLGTYERLEFLGDRVLGLIVAEMLYRTFPQEDEGALARRFAELVRRESIARVSGAIGLGRHLRLAAGEAGSGGRDNPALLADAGEAVIAALYLDGGLDAARRFVEPAWRPLVAEEIKPPQDAKTALQEWAQGQGLALPAYALISTEGPAHEPRFEVEVRVEGHGKATGSGKSKRTAEQAAAAAMLTRIGAGGSRP</sequence>
<accession>A0A5J6N007</accession>
<dbReference type="PROSITE" id="PS00517">
    <property type="entry name" value="RNASE_3_1"/>
    <property type="match status" value="1"/>
</dbReference>
<feature type="active site" evidence="15">
    <location>
        <position position="130"/>
    </location>
</feature>
<dbReference type="GO" id="GO:0004525">
    <property type="term" value="F:ribonuclease III activity"/>
    <property type="evidence" value="ECO:0007669"/>
    <property type="project" value="UniProtKB-UniRule"/>
</dbReference>
<dbReference type="SMART" id="SM00535">
    <property type="entry name" value="RIBOc"/>
    <property type="match status" value="1"/>
</dbReference>
<protein>
    <recommendedName>
        <fullName evidence="15">Ribonuclease 3</fullName>
        <ecNumber evidence="15">3.1.26.3</ecNumber>
    </recommendedName>
    <alternativeName>
        <fullName evidence="15">Ribonuclease III</fullName>
        <shortName evidence="15">RNase III</shortName>
    </alternativeName>
</protein>
<dbReference type="CDD" id="cd10845">
    <property type="entry name" value="DSRM_RNAse_III_family"/>
    <property type="match status" value="1"/>
</dbReference>
<dbReference type="GO" id="GO:0006397">
    <property type="term" value="P:mRNA processing"/>
    <property type="evidence" value="ECO:0007669"/>
    <property type="project" value="UniProtKB-UniRule"/>
</dbReference>
<evidence type="ECO:0000259" key="16">
    <source>
        <dbReference type="PROSITE" id="PS50137"/>
    </source>
</evidence>
<evidence type="ECO:0000256" key="9">
    <source>
        <dbReference type="ARBA" id="ARBA00022722"/>
    </source>
</evidence>
<keyword evidence="9 15" id="KW-0540">Nuclease</keyword>
<dbReference type="GO" id="GO:0008033">
    <property type="term" value="P:tRNA processing"/>
    <property type="evidence" value="ECO:0007669"/>
    <property type="project" value="UniProtKB-KW"/>
</dbReference>
<dbReference type="Pfam" id="PF00035">
    <property type="entry name" value="dsrm"/>
    <property type="match status" value="1"/>
</dbReference>
<name>A0A5J6N007_9PROT</name>
<evidence type="ECO:0000256" key="11">
    <source>
        <dbReference type="ARBA" id="ARBA00022759"/>
    </source>
</evidence>
<comment type="subcellular location">
    <subcellularLocation>
        <location evidence="2 15">Cytoplasm</location>
    </subcellularLocation>
</comment>
<comment type="function">
    <text evidence="15">Digests double-stranded RNA. Involved in the processing of primary rRNA transcript to yield the immediate precursors to the large and small rRNAs (23S and 16S). Processes some mRNAs, and tRNAs when they are encoded in the rRNA operon. Processes pre-crRNA and tracrRNA of type II CRISPR loci if present in the organism.</text>
</comment>
<comment type="subunit">
    <text evidence="4 15">Homodimer.</text>
</comment>
<keyword evidence="13 15" id="KW-0460">Magnesium</keyword>
<dbReference type="InterPro" id="IPR011907">
    <property type="entry name" value="RNase_III"/>
</dbReference>
<dbReference type="EMBL" id="CP042582">
    <property type="protein sequence ID" value="QEX22767.1"/>
    <property type="molecule type" value="Genomic_DNA"/>
</dbReference>
<evidence type="ECO:0000256" key="3">
    <source>
        <dbReference type="ARBA" id="ARBA00010183"/>
    </source>
</evidence>
<dbReference type="PANTHER" id="PTHR11207:SF0">
    <property type="entry name" value="RIBONUCLEASE 3"/>
    <property type="match status" value="1"/>
</dbReference>
<dbReference type="Gene3D" id="3.30.160.20">
    <property type="match status" value="1"/>
</dbReference>
<keyword evidence="7 15" id="KW-0507">mRNA processing</keyword>
<dbReference type="GO" id="GO:0042802">
    <property type="term" value="F:identical protein binding"/>
    <property type="evidence" value="ECO:0007669"/>
    <property type="project" value="UniProtKB-ARBA"/>
</dbReference>
<dbReference type="NCBIfam" id="TIGR02191">
    <property type="entry name" value="RNaseIII"/>
    <property type="match status" value="1"/>
</dbReference>
<evidence type="ECO:0000313" key="19">
    <source>
        <dbReference type="Proteomes" id="UP000325797"/>
    </source>
</evidence>
<organism evidence="18 19">
    <name type="scientific">Hypericibacter adhaerens</name>
    <dbReference type="NCBI Taxonomy" id="2602016"/>
    <lineage>
        <taxon>Bacteria</taxon>
        <taxon>Pseudomonadati</taxon>
        <taxon>Pseudomonadota</taxon>
        <taxon>Alphaproteobacteria</taxon>
        <taxon>Rhodospirillales</taxon>
        <taxon>Dongiaceae</taxon>
        <taxon>Hypericibacter</taxon>
    </lineage>
</organism>
<dbReference type="InterPro" id="IPR036389">
    <property type="entry name" value="RNase_III_sf"/>
</dbReference>
<keyword evidence="15" id="KW-0699">rRNA-binding</keyword>
<evidence type="ECO:0000256" key="15">
    <source>
        <dbReference type="HAMAP-Rule" id="MF_00104"/>
    </source>
</evidence>
<evidence type="ECO:0000256" key="10">
    <source>
        <dbReference type="ARBA" id="ARBA00022723"/>
    </source>
</evidence>
<dbReference type="GO" id="GO:0010468">
    <property type="term" value="P:regulation of gene expression"/>
    <property type="evidence" value="ECO:0007669"/>
    <property type="project" value="TreeGrafter"/>
</dbReference>
<feature type="binding site" evidence="15">
    <location>
        <position position="54"/>
    </location>
    <ligand>
        <name>Mg(2+)</name>
        <dbReference type="ChEBI" id="CHEBI:18420"/>
    </ligand>
</feature>
<dbReference type="GO" id="GO:0005737">
    <property type="term" value="C:cytoplasm"/>
    <property type="evidence" value="ECO:0007669"/>
    <property type="project" value="UniProtKB-SubCell"/>
</dbReference>
<comment type="cofactor">
    <cofactor evidence="15">
        <name>Mg(2+)</name>
        <dbReference type="ChEBI" id="CHEBI:18420"/>
    </cofactor>
</comment>
<dbReference type="Proteomes" id="UP000325797">
    <property type="component" value="Chromosome"/>
</dbReference>
<dbReference type="Pfam" id="PF14622">
    <property type="entry name" value="Ribonucleas_3_3"/>
    <property type="match status" value="1"/>
</dbReference>
<keyword evidence="5 15" id="KW-0963">Cytoplasm</keyword>
<dbReference type="GO" id="GO:0019843">
    <property type="term" value="F:rRNA binding"/>
    <property type="evidence" value="ECO:0007669"/>
    <property type="project" value="UniProtKB-KW"/>
</dbReference>
<evidence type="ECO:0000256" key="4">
    <source>
        <dbReference type="ARBA" id="ARBA00011738"/>
    </source>
</evidence>
<dbReference type="SUPFAM" id="SSF54768">
    <property type="entry name" value="dsRNA-binding domain-like"/>
    <property type="match status" value="1"/>
</dbReference>
<dbReference type="RefSeq" id="WP_225308795.1">
    <property type="nucleotide sequence ID" value="NZ_CP042582.1"/>
</dbReference>
<evidence type="ECO:0000313" key="18">
    <source>
        <dbReference type="EMBL" id="QEX22767.1"/>
    </source>
</evidence>
<dbReference type="CDD" id="cd00593">
    <property type="entry name" value="RIBOc"/>
    <property type="match status" value="1"/>
</dbReference>
<dbReference type="KEGG" id="hadh:FRZ61_26990"/>
<keyword evidence="12 15" id="KW-0378">Hydrolase</keyword>
<keyword evidence="14 15" id="KW-0694">RNA-binding</keyword>
<dbReference type="FunFam" id="3.30.160.20:FF:000003">
    <property type="entry name" value="Ribonuclease 3"/>
    <property type="match status" value="1"/>
</dbReference>
<comment type="catalytic activity">
    <reaction evidence="1 15">
        <text>Endonucleolytic cleavage to 5'-phosphomonoester.</text>
        <dbReference type="EC" id="3.1.26.3"/>
    </reaction>
</comment>
<dbReference type="GO" id="GO:0003725">
    <property type="term" value="F:double-stranded RNA binding"/>
    <property type="evidence" value="ECO:0007669"/>
    <property type="project" value="TreeGrafter"/>
</dbReference>
<proteinExistence type="inferred from homology"/>
<comment type="similarity">
    <text evidence="3">Belongs to the ribonuclease III family.</text>
</comment>
<evidence type="ECO:0000256" key="1">
    <source>
        <dbReference type="ARBA" id="ARBA00000109"/>
    </source>
</evidence>
<dbReference type="PROSITE" id="PS50142">
    <property type="entry name" value="RNASE_3_2"/>
    <property type="match status" value="1"/>
</dbReference>
<keyword evidence="6 15" id="KW-0698">rRNA processing</keyword>
<reference evidence="18 19" key="1">
    <citation type="submission" date="2019-08" db="EMBL/GenBank/DDBJ databases">
        <title>Hyperibacter terrae gen. nov., sp. nov. and Hyperibacter viscosus sp. nov., two new members in the family Rhodospirillaceae isolated from the rhizosphere of Hypericum perforatum.</title>
        <authorList>
            <person name="Noviana Z."/>
        </authorList>
    </citation>
    <scope>NUCLEOTIDE SEQUENCE [LARGE SCALE GENOMIC DNA]</scope>
    <source>
        <strain evidence="18 19">R5959</strain>
    </source>
</reference>
<dbReference type="HAMAP" id="MF_00104">
    <property type="entry name" value="RNase_III"/>
    <property type="match status" value="1"/>
</dbReference>
<keyword evidence="19" id="KW-1185">Reference proteome</keyword>
<dbReference type="AlphaFoldDB" id="A0A5J6N007"/>
<dbReference type="SMART" id="SM00358">
    <property type="entry name" value="DSRM"/>
    <property type="match status" value="1"/>
</dbReference>
<dbReference type="EC" id="3.1.26.3" evidence="15"/>
<evidence type="ECO:0000259" key="17">
    <source>
        <dbReference type="PROSITE" id="PS50142"/>
    </source>
</evidence>
<evidence type="ECO:0000256" key="14">
    <source>
        <dbReference type="ARBA" id="ARBA00022884"/>
    </source>
</evidence>
<gene>
    <name evidence="15 18" type="primary">rnc</name>
    <name evidence="18" type="ORF">FRZ61_26990</name>
</gene>
<evidence type="ECO:0000256" key="12">
    <source>
        <dbReference type="ARBA" id="ARBA00022801"/>
    </source>
</evidence>
<dbReference type="GO" id="GO:0006364">
    <property type="term" value="P:rRNA processing"/>
    <property type="evidence" value="ECO:0007669"/>
    <property type="project" value="UniProtKB-UniRule"/>
</dbReference>
<dbReference type="PANTHER" id="PTHR11207">
    <property type="entry name" value="RIBONUCLEASE III"/>
    <property type="match status" value="1"/>
</dbReference>
<dbReference type="SUPFAM" id="SSF69065">
    <property type="entry name" value="RNase III domain-like"/>
    <property type="match status" value="1"/>
</dbReference>
<evidence type="ECO:0000256" key="13">
    <source>
        <dbReference type="ARBA" id="ARBA00022842"/>
    </source>
</evidence>
<dbReference type="InterPro" id="IPR000999">
    <property type="entry name" value="RNase_III_dom"/>
</dbReference>
<feature type="binding site" evidence="15">
    <location>
        <position position="130"/>
    </location>
    <ligand>
        <name>Mg(2+)</name>
        <dbReference type="ChEBI" id="CHEBI:18420"/>
    </ligand>
</feature>
<evidence type="ECO:0000256" key="8">
    <source>
        <dbReference type="ARBA" id="ARBA00022694"/>
    </source>
</evidence>
<keyword evidence="11 15" id="KW-0255">Endonuclease</keyword>
<evidence type="ECO:0000256" key="7">
    <source>
        <dbReference type="ARBA" id="ARBA00022664"/>
    </source>
</evidence>